<feature type="domain" description="Methylamine utilisation protein MauE" evidence="7">
    <location>
        <begin position="37"/>
        <end position="164"/>
    </location>
</feature>
<reference evidence="8" key="2">
    <citation type="submission" date="2023-01" db="EMBL/GenBank/DDBJ databases">
        <authorList>
            <person name="Sun Q."/>
            <person name="Evtushenko L."/>
        </authorList>
    </citation>
    <scope>NUCLEOTIDE SEQUENCE</scope>
    <source>
        <strain evidence="8">VKM Ac-2007</strain>
    </source>
</reference>
<keyword evidence="9" id="KW-1185">Reference proteome</keyword>
<gene>
    <name evidence="8" type="ORF">GCM10017600_42920</name>
</gene>
<evidence type="ECO:0000313" key="8">
    <source>
        <dbReference type="EMBL" id="GLK10886.1"/>
    </source>
</evidence>
<feature type="transmembrane region" description="Helical" evidence="6">
    <location>
        <begin position="154"/>
        <end position="174"/>
    </location>
</feature>
<dbReference type="GO" id="GO:0030416">
    <property type="term" value="P:methylamine metabolic process"/>
    <property type="evidence" value="ECO:0007669"/>
    <property type="project" value="InterPro"/>
</dbReference>
<dbReference type="AlphaFoldDB" id="A0A9W6ME67"/>
<keyword evidence="2 6" id="KW-0812">Transmembrane</keyword>
<dbReference type="Pfam" id="PF07291">
    <property type="entry name" value="MauE"/>
    <property type="match status" value="1"/>
</dbReference>
<evidence type="ECO:0000259" key="7">
    <source>
        <dbReference type="Pfam" id="PF07291"/>
    </source>
</evidence>
<dbReference type="InterPro" id="IPR009908">
    <property type="entry name" value="Methylamine_util_MauE"/>
</dbReference>
<evidence type="ECO:0000256" key="4">
    <source>
        <dbReference type="ARBA" id="ARBA00023136"/>
    </source>
</evidence>
<reference evidence="8" key="1">
    <citation type="journal article" date="2014" name="Int. J. Syst. Evol. Microbiol.">
        <title>Complete genome sequence of Corynebacterium casei LMG S-19264T (=DSM 44701T), isolated from a smear-ripened cheese.</title>
        <authorList>
            <consortium name="US DOE Joint Genome Institute (JGI-PGF)"/>
            <person name="Walter F."/>
            <person name="Albersmeier A."/>
            <person name="Kalinowski J."/>
            <person name="Ruckert C."/>
        </authorList>
    </citation>
    <scope>NUCLEOTIDE SEQUENCE</scope>
    <source>
        <strain evidence="8">VKM Ac-2007</strain>
    </source>
</reference>
<organism evidence="8 9">
    <name type="scientific">Streptosporangium carneum</name>
    <dbReference type="NCBI Taxonomy" id="47481"/>
    <lineage>
        <taxon>Bacteria</taxon>
        <taxon>Bacillati</taxon>
        <taxon>Actinomycetota</taxon>
        <taxon>Actinomycetes</taxon>
        <taxon>Streptosporangiales</taxon>
        <taxon>Streptosporangiaceae</taxon>
        <taxon>Streptosporangium</taxon>
    </lineage>
</organism>
<dbReference type="EMBL" id="BSEV01000009">
    <property type="protein sequence ID" value="GLK10886.1"/>
    <property type="molecule type" value="Genomic_DNA"/>
</dbReference>
<feature type="transmembrane region" description="Helical" evidence="6">
    <location>
        <begin position="76"/>
        <end position="100"/>
    </location>
</feature>
<feature type="transmembrane region" description="Helical" evidence="6">
    <location>
        <begin position="180"/>
        <end position="208"/>
    </location>
</feature>
<evidence type="ECO:0000313" key="9">
    <source>
        <dbReference type="Proteomes" id="UP001143474"/>
    </source>
</evidence>
<feature type="transmembrane region" description="Helical" evidence="6">
    <location>
        <begin position="33"/>
        <end position="55"/>
    </location>
</feature>
<evidence type="ECO:0000256" key="5">
    <source>
        <dbReference type="SAM" id="MobiDB-lite"/>
    </source>
</evidence>
<feature type="region of interest" description="Disordered" evidence="5">
    <location>
        <begin position="1"/>
        <end position="25"/>
    </location>
</feature>
<evidence type="ECO:0000256" key="2">
    <source>
        <dbReference type="ARBA" id="ARBA00022692"/>
    </source>
</evidence>
<proteinExistence type="predicted"/>
<comment type="caution">
    <text evidence="8">The sequence shown here is derived from an EMBL/GenBank/DDBJ whole genome shotgun (WGS) entry which is preliminary data.</text>
</comment>
<dbReference type="Proteomes" id="UP001143474">
    <property type="component" value="Unassembled WGS sequence"/>
</dbReference>
<evidence type="ECO:0000256" key="6">
    <source>
        <dbReference type="SAM" id="Phobius"/>
    </source>
</evidence>
<protein>
    <recommendedName>
        <fullName evidence="7">Methylamine utilisation protein MauE domain-containing protein</fullName>
    </recommendedName>
</protein>
<sequence length="209" mass="21168">MGLLNGGISERAGFPGGPARSRHRTDSAEGIEMTMACMSITCRFLLTLVFFSAAATKLRGRSDLAQFRATVREFGVGPRWSSAAAGAVIAGELVAASLMLFDAAALAGLGLAAVLLAAFTGAIGSAVRRGATTSCRCFGASDQPMGMRHVARNAILLLITAAGVTGTLLAPGGAGGLDVTALILSGFVAVVLATLVIAYDDLVALVLVR</sequence>
<evidence type="ECO:0000256" key="1">
    <source>
        <dbReference type="ARBA" id="ARBA00004141"/>
    </source>
</evidence>
<name>A0A9W6ME67_9ACTN</name>
<keyword evidence="4 6" id="KW-0472">Membrane</keyword>
<feature type="transmembrane region" description="Helical" evidence="6">
    <location>
        <begin position="106"/>
        <end position="127"/>
    </location>
</feature>
<keyword evidence="3 6" id="KW-1133">Transmembrane helix</keyword>
<accession>A0A9W6ME67</accession>
<dbReference type="GO" id="GO:0016020">
    <property type="term" value="C:membrane"/>
    <property type="evidence" value="ECO:0007669"/>
    <property type="project" value="UniProtKB-SubCell"/>
</dbReference>
<comment type="subcellular location">
    <subcellularLocation>
        <location evidence="1">Membrane</location>
        <topology evidence="1">Multi-pass membrane protein</topology>
    </subcellularLocation>
</comment>
<evidence type="ECO:0000256" key="3">
    <source>
        <dbReference type="ARBA" id="ARBA00022989"/>
    </source>
</evidence>